<dbReference type="CDD" id="cd08255">
    <property type="entry name" value="2-desacetyl-2-hydroxyethyl_bacteriochlorophyllide_like"/>
    <property type="match status" value="1"/>
</dbReference>
<reference evidence="7 8" key="1">
    <citation type="submission" date="2022-09" db="EMBL/GenBank/DDBJ databases">
        <title>Enrichment on poylsaccharides allowed isolation of novel metabolic and taxonomic groups of Haloarchaea.</title>
        <authorList>
            <person name="Sorokin D.Y."/>
            <person name="Elcheninov A.G."/>
            <person name="Khizhniak T.V."/>
            <person name="Kolganova T.V."/>
            <person name="Kublanov I.V."/>
        </authorList>
    </citation>
    <scope>NUCLEOTIDE SEQUENCE [LARGE SCALE GENOMIC DNA]</scope>
    <source>
        <strain evidence="7 8">AArc-m2/3/4</strain>
    </source>
</reference>
<keyword evidence="5" id="KW-0560">Oxidoreductase</keyword>
<dbReference type="PANTHER" id="PTHR43350:SF19">
    <property type="entry name" value="D-GULOSIDE 3-DEHYDROGENASE"/>
    <property type="match status" value="1"/>
</dbReference>
<proteinExistence type="inferred from homology"/>
<dbReference type="InterPro" id="IPR036291">
    <property type="entry name" value="NAD(P)-bd_dom_sf"/>
</dbReference>
<dbReference type="InterPro" id="IPR013154">
    <property type="entry name" value="ADH-like_N"/>
</dbReference>
<dbReference type="SUPFAM" id="SSF50129">
    <property type="entry name" value="GroES-like"/>
    <property type="match status" value="1"/>
</dbReference>
<feature type="domain" description="Enoyl reductase (ER)" evidence="6">
    <location>
        <begin position="16"/>
        <end position="337"/>
    </location>
</feature>
<dbReference type="Pfam" id="PF00107">
    <property type="entry name" value="ADH_zinc_N"/>
    <property type="match status" value="1"/>
</dbReference>
<dbReference type="InterPro" id="IPR011032">
    <property type="entry name" value="GroES-like_sf"/>
</dbReference>
<dbReference type="SMART" id="SM00829">
    <property type="entry name" value="PKS_ER"/>
    <property type="match status" value="1"/>
</dbReference>
<dbReference type="Proteomes" id="UP001320972">
    <property type="component" value="Unassembled WGS sequence"/>
</dbReference>
<dbReference type="RefSeq" id="WP_338008135.1">
    <property type="nucleotide sequence ID" value="NZ_JAOPKB010000008.1"/>
</dbReference>
<keyword evidence="8" id="KW-1185">Reference proteome</keyword>
<evidence type="ECO:0000313" key="7">
    <source>
        <dbReference type="EMBL" id="MCU4973791.1"/>
    </source>
</evidence>
<evidence type="ECO:0000256" key="2">
    <source>
        <dbReference type="ARBA" id="ARBA00008072"/>
    </source>
</evidence>
<sequence length="340" mass="36322">MTQTDTHTENPTVVFTDVETVEIENRAIPEPGSDQVLISTDRTLVSTGTELTVLSGDVPPGSAWDDHIEYPFTPGYNNVGTVVETGADVEGVEEGQRVATYGSHAAYVCSDAEACRPIPDGVSDDEAVFFTIAEIVMNGVRRSDLTWGEHAGVYGLGLLGQLAVRVSQAAGARPVVGLDVAQSRLEYLPDAPGVTGANPLEDDAEAVVREATGGSLADVVFEVTGNPDVITDELEVLREQGRFVVLSSPRGETSFDFHDHCNSPSYTIVGAHNSSHPSVATPANPWTQHRHAGLFFEYVADGSLEVESLVSHRESVTEAPGLYETLLADRTDAMGVVLEW</sequence>
<evidence type="ECO:0000256" key="5">
    <source>
        <dbReference type="ARBA" id="ARBA00023002"/>
    </source>
</evidence>
<protein>
    <submittedName>
        <fullName evidence="7">Zinc-binding alcohol dehydrogenase</fullName>
    </submittedName>
</protein>
<evidence type="ECO:0000256" key="4">
    <source>
        <dbReference type="ARBA" id="ARBA00022833"/>
    </source>
</evidence>
<accession>A0ABT2QFW1</accession>
<comment type="caution">
    <text evidence="7">The sequence shown here is derived from an EMBL/GenBank/DDBJ whole genome shotgun (WGS) entry which is preliminary data.</text>
</comment>
<dbReference type="Pfam" id="PF08240">
    <property type="entry name" value="ADH_N"/>
    <property type="match status" value="1"/>
</dbReference>
<dbReference type="PANTHER" id="PTHR43350">
    <property type="entry name" value="NAD-DEPENDENT ALCOHOL DEHYDROGENASE"/>
    <property type="match status" value="1"/>
</dbReference>
<comment type="cofactor">
    <cofactor evidence="1">
        <name>Zn(2+)</name>
        <dbReference type="ChEBI" id="CHEBI:29105"/>
    </cofactor>
</comment>
<organism evidence="7 8">
    <name type="scientific">Natronoglomus mannanivorans</name>
    <dbReference type="NCBI Taxonomy" id="2979990"/>
    <lineage>
        <taxon>Archaea</taxon>
        <taxon>Methanobacteriati</taxon>
        <taxon>Methanobacteriota</taxon>
        <taxon>Stenosarchaea group</taxon>
        <taxon>Halobacteria</taxon>
        <taxon>Halobacteriales</taxon>
        <taxon>Natrialbaceae</taxon>
        <taxon>Natronoglomus</taxon>
    </lineage>
</organism>
<comment type="similarity">
    <text evidence="2">Belongs to the zinc-containing alcohol dehydrogenase family.</text>
</comment>
<dbReference type="Gene3D" id="3.40.50.720">
    <property type="entry name" value="NAD(P)-binding Rossmann-like Domain"/>
    <property type="match status" value="1"/>
</dbReference>
<evidence type="ECO:0000313" key="8">
    <source>
        <dbReference type="Proteomes" id="UP001320972"/>
    </source>
</evidence>
<evidence type="ECO:0000259" key="6">
    <source>
        <dbReference type="SMART" id="SM00829"/>
    </source>
</evidence>
<keyword evidence="4" id="KW-0862">Zinc</keyword>
<evidence type="ECO:0000256" key="1">
    <source>
        <dbReference type="ARBA" id="ARBA00001947"/>
    </source>
</evidence>
<keyword evidence="3" id="KW-0479">Metal-binding</keyword>
<dbReference type="Gene3D" id="3.90.180.10">
    <property type="entry name" value="Medium-chain alcohol dehydrogenases, catalytic domain"/>
    <property type="match status" value="2"/>
</dbReference>
<gene>
    <name evidence="7" type="ORF">OB955_13715</name>
</gene>
<dbReference type="InterPro" id="IPR013149">
    <property type="entry name" value="ADH-like_C"/>
</dbReference>
<name>A0ABT2QFW1_9EURY</name>
<dbReference type="SUPFAM" id="SSF51735">
    <property type="entry name" value="NAD(P)-binding Rossmann-fold domains"/>
    <property type="match status" value="1"/>
</dbReference>
<dbReference type="InterPro" id="IPR020843">
    <property type="entry name" value="ER"/>
</dbReference>
<evidence type="ECO:0000256" key="3">
    <source>
        <dbReference type="ARBA" id="ARBA00022723"/>
    </source>
</evidence>
<dbReference type="EMBL" id="JAOPKB010000008">
    <property type="protein sequence ID" value="MCU4973791.1"/>
    <property type="molecule type" value="Genomic_DNA"/>
</dbReference>